<reference evidence="2" key="1">
    <citation type="journal article" date="2013" name="Genome">
        <title>Draft Genome Sequences of Porphyromonas crevioricanis JCM 15906T and Porphyromonas cansulci JCM 13913T Isolated from a Canine Oral Cavity.</title>
        <authorList>
            <person name="Sakamoto M."/>
            <person name="Tanaka N."/>
            <person name="Shiwa Y."/>
            <person name="Yoshikawa H."/>
            <person name="Ohkuma M."/>
        </authorList>
    </citation>
    <scope>NUCLEOTIDE SEQUENCE [LARGE SCALE GENOMIC DNA]</scope>
    <source>
        <strain evidence="2">JCM 15906</strain>
    </source>
</reference>
<evidence type="ECO:0000313" key="1">
    <source>
        <dbReference type="EMBL" id="GAD05730.1"/>
    </source>
</evidence>
<gene>
    <name evidence="1" type="ORF">PORCRE_1437</name>
</gene>
<organism evidence="1 2">
    <name type="scientific">Porphyromonas crevioricanis JCM 15906</name>
    <dbReference type="NCBI Taxonomy" id="1305617"/>
    <lineage>
        <taxon>Bacteria</taxon>
        <taxon>Pseudomonadati</taxon>
        <taxon>Bacteroidota</taxon>
        <taxon>Bacteroidia</taxon>
        <taxon>Bacteroidales</taxon>
        <taxon>Porphyromonadaceae</taxon>
        <taxon>Porphyromonas</taxon>
    </lineage>
</organism>
<name>T1DSI8_9PORP</name>
<protein>
    <submittedName>
        <fullName evidence="1">Uncharacterized protein</fullName>
    </submittedName>
</protein>
<evidence type="ECO:0000313" key="2">
    <source>
        <dbReference type="Proteomes" id="UP000018031"/>
    </source>
</evidence>
<dbReference type="Proteomes" id="UP000018031">
    <property type="component" value="Unassembled WGS sequence"/>
</dbReference>
<dbReference type="EMBL" id="BAOU01000039">
    <property type="protein sequence ID" value="GAD05730.1"/>
    <property type="molecule type" value="Genomic_DNA"/>
</dbReference>
<reference evidence="1 2" key="2">
    <citation type="journal article" date="2013" name="Genome Announc.">
        <title>Draft Genome Sequences of Porphyromonas crevioricanis JCM 15906T and Porphyromonas cansulci JCM 13913T Isolated from a Canine Oral Cavity.</title>
        <authorList>
            <person name="Sakamoto M."/>
            <person name="Tanaka N."/>
            <person name="Shiwa Y."/>
            <person name="Yoshikawa H."/>
            <person name="Ohkuma M."/>
        </authorList>
    </citation>
    <scope>NUCLEOTIDE SEQUENCE [LARGE SCALE GENOMIC DNA]</scope>
    <source>
        <strain evidence="1 2">JCM 15906</strain>
    </source>
</reference>
<dbReference type="RefSeq" id="WP_023937982.1">
    <property type="nucleotide sequence ID" value="NZ_BAOU01000039.1"/>
</dbReference>
<accession>T1DSI8</accession>
<dbReference type="AlphaFoldDB" id="T1DSI8"/>
<sequence>MEESNNSQSHTQMSLEEYKKAVLDCLNERYSHSIEENRKLVMEESEDYLMYLRDNYTPNVAAVGMHSNLL</sequence>
<comment type="caution">
    <text evidence="1">The sequence shown here is derived from an EMBL/GenBank/DDBJ whole genome shotgun (WGS) entry which is preliminary data.</text>
</comment>
<proteinExistence type="predicted"/>